<accession>A0ABW2FSK0</accession>
<comment type="caution">
    <text evidence="1">The sequence shown here is derived from an EMBL/GenBank/DDBJ whole genome shotgun (WGS) entry which is preliminary data.</text>
</comment>
<evidence type="ECO:0000313" key="2">
    <source>
        <dbReference type="Proteomes" id="UP001596435"/>
    </source>
</evidence>
<gene>
    <name evidence="1" type="ORF">ACFQMG_11835</name>
</gene>
<dbReference type="RefSeq" id="WP_380231033.1">
    <property type="nucleotide sequence ID" value="NZ_JBHSVH010000002.1"/>
</dbReference>
<organism evidence="1 2">
    <name type="scientific">Kitasatospora paranensis</name>
    <dbReference type="NCBI Taxonomy" id="258053"/>
    <lineage>
        <taxon>Bacteria</taxon>
        <taxon>Bacillati</taxon>
        <taxon>Actinomycetota</taxon>
        <taxon>Actinomycetes</taxon>
        <taxon>Kitasatosporales</taxon>
        <taxon>Streptomycetaceae</taxon>
        <taxon>Kitasatospora</taxon>
    </lineage>
</organism>
<proteinExistence type="predicted"/>
<sequence length="175" mass="16422">MASVIRMSAGRAVAAGGALVAVAVFAVPAYAGGSSSGAATPIKGRTEGGSLELVNGDVVACAGVGDLRVVGADGEHRTDGPGTTFTTAAGTAVATVKTGTVKVTVRGADAVITCGSELFPTTTATVPTGPSLAGGGGGVSGADTAVTLAGGAIAMAGLVGGTAVVLRRRPGRAEA</sequence>
<evidence type="ECO:0000313" key="1">
    <source>
        <dbReference type="EMBL" id="MFC7180244.1"/>
    </source>
</evidence>
<name>A0ABW2FSK0_9ACTN</name>
<keyword evidence="2" id="KW-1185">Reference proteome</keyword>
<evidence type="ECO:0008006" key="3">
    <source>
        <dbReference type="Google" id="ProtNLM"/>
    </source>
</evidence>
<protein>
    <recommendedName>
        <fullName evidence="3">Gram-positive cocci surface proteins LPxTG domain-containing protein</fullName>
    </recommendedName>
</protein>
<reference evidence="2" key="1">
    <citation type="journal article" date="2019" name="Int. J. Syst. Evol. Microbiol.">
        <title>The Global Catalogue of Microorganisms (GCM) 10K type strain sequencing project: providing services to taxonomists for standard genome sequencing and annotation.</title>
        <authorList>
            <consortium name="The Broad Institute Genomics Platform"/>
            <consortium name="The Broad Institute Genome Sequencing Center for Infectious Disease"/>
            <person name="Wu L."/>
            <person name="Ma J."/>
        </authorList>
    </citation>
    <scope>NUCLEOTIDE SEQUENCE [LARGE SCALE GENOMIC DNA]</scope>
    <source>
        <strain evidence="2">CGMCC 1.12859</strain>
    </source>
</reference>
<dbReference type="Proteomes" id="UP001596435">
    <property type="component" value="Unassembled WGS sequence"/>
</dbReference>
<dbReference type="EMBL" id="JBHTAJ010000018">
    <property type="protein sequence ID" value="MFC7180244.1"/>
    <property type="molecule type" value="Genomic_DNA"/>
</dbReference>